<sequence length="612" mass="68381">MTDSTRMENFREHQPPSDEVLAMSVEELDQILRFQQAIFTQVASNTPYLEVLSALCRMAEKLLPDSVATVMLRDDQTGLLNVLVAPSVPQEGIDALTGLAPGPGSGSCGNAVMRNEPVFVRDTYTDPRWEDLRQLAVDFNLCACWSMPVRNNAGNVIGSFALSSFENRSPSGFHTRLLDVGASMVNIVLAKQSQEDALEEQRQQLITALEFDSLTALPNQAKLKMELDHCIAVQSLLLMNLDNFRYINSAYGPAFGDQFLCKVAELLTQQFPDAELHRINADEFALYYRQPAELQLQIESFKQYLFCHPIQIANQSFSITFTAGGSTSRTGLLEQAVQAMSQAKARGKNQYHLYDAAQDEPDQALSRQYISWNAKLHDALNQGRVMPFFQGIRDNATGQIVSYEALVRLEVEGVFYTPYHFLNVARLSGLLPTITRVVVDKGLAKITGTGLTLSINITEDDLLQEYLEDFLTDKIAEYSVEPQQIVLEILEGVSAAGKKSHIAQLSRLKQLGYKLAIDDFGTEYSNFERIVELHVDIVKIDAKYIKHIDTDSKSYEITRAIVFFARNAGIKTVAEYVHNEAVQQVVESLGIDFSQGYLFSEPTQDLPINIKS</sequence>
<proteinExistence type="predicted"/>
<dbReference type="GO" id="GO:0071111">
    <property type="term" value="F:cyclic-guanylate-specific phosphodiesterase activity"/>
    <property type="evidence" value="ECO:0007669"/>
    <property type="project" value="InterPro"/>
</dbReference>
<dbReference type="PANTHER" id="PTHR33121">
    <property type="entry name" value="CYCLIC DI-GMP PHOSPHODIESTERASE PDEF"/>
    <property type="match status" value="1"/>
</dbReference>
<evidence type="ECO:0000313" key="4">
    <source>
        <dbReference type="Proteomes" id="UP000595663"/>
    </source>
</evidence>
<dbReference type="InterPro" id="IPR003018">
    <property type="entry name" value="GAF"/>
</dbReference>
<dbReference type="InterPro" id="IPR043128">
    <property type="entry name" value="Rev_trsase/Diguanyl_cyclase"/>
</dbReference>
<dbReference type="InterPro" id="IPR035919">
    <property type="entry name" value="EAL_sf"/>
</dbReference>
<reference evidence="3 4" key="1">
    <citation type="journal article" date="2008" name="Int. J. Syst. Evol. Microbiol.">
        <title>Amphritea japonica sp. nov. and Amphritea balenae sp. nov., isolated from the sediment adjacent to sperm whale carcasses off Kagoshima, Japan.</title>
        <authorList>
            <person name="Miyazaki M."/>
            <person name="Nogi Y."/>
            <person name="Fujiwara Y."/>
            <person name="Kawato M."/>
            <person name="Nagahama T."/>
            <person name="Kubokawa K."/>
            <person name="Horikoshi K."/>
        </authorList>
    </citation>
    <scope>NUCLEOTIDE SEQUENCE [LARGE SCALE GENOMIC DNA]</scope>
    <source>
        <strain evidence="3 4">ATCC BAA-1530</strain>
    </source>
</reference>
<dbReference type="Pfam" id="PF00990">
    <property type="entry name" value="GGDEF"/>
    <property type="match status" value="1"/>
</dbReference>
<dbReference type="Gene3D" id="3.20.20.450">
    <property type="entry name" value="EAL domain"/>
    <property type="match status" value="1"/>
</dbReference>
<dbReference type="SUPFAM" id="SSF55073">
    <property type="entry name" value="Nucleotide cyclase"/>
    <property type="match status" value="1"/>
</dbReference>
<dbReference type="Gene3D" id="3.30.450.40">
    <property type="match status" value="1"/>
</dbReference>
<dbReference type="InterPro" id="IPR029016">
    <property type="entry name" value="GAF-like_dom_sf"/>
</dbReference>
<evidence type="ECO:0000259" key="2">
    <source>
        <dbReference type="PROSITE" id="PS50887"/>
    </source>
</evidence>
<dbReference type="SUPFAM" id="SSF55781">
    <property type="entry name" value="GAF domain-like"/>
    <property type="match status" value="1"/>
</dbReference>
<organism evidence="3 4">
    <name type="scientific">Amphritea japonica ATCC BAA-1530</name>
    <dbReference type="NCBI Taxonomy" id="1278309"/>
    <lineage>
        <taxon>Bacteria</taxon>
        <taxon>Pseudomonadati</taxon>
        <taxon>Pseudomonadota</taxon>
        <taxon>Gammaproteobacteria</taxon>
        <taxon>Oceanospirillales</taxon>
        <taxon>Oceanospirillaceae</taxon>
        <taxon>Amphritea</taxon>
    </lineage>
</organism>
<dbReference type="SMART" id="SM00065">
    <property type="entry name" value="GAF"/>
    <property type="match status" value="1"/>
</dbReference>
<dbReference type="Pfam" id="PF00563">
    <property type="entry name" value="EAL"/>
    <property type="match status" value="1"/>
</dbReference>
<dbReference type="InterPro" id="IPR050706">
    <property type="entry name" value="Cyclic-di-GMP_PDE-like"/>
</dbReference>
<protein>
    <submittedName>
        <fullName evidence="3">Signal transduction protein</fullName>
    </submittedName>
</protein>
<dbReference type="EMBL" id="AP014545">
    <property type="protein sequence ID" value="BBB27409.1"/>
    <property type="molecule type" value="Genomic_DNA"/>
</dbReference>
<gene>
    <name evidence="3" type="ORF">AMJAP_2823</name>
</gene>
<dbReference type="PANTHER" id="PTHR33121:SF71">
    <property type="entry name" value="OXYGEN SENSOR PROTEIN DOSP"/>
    <property type="match status" value="1"/>
</dbReference>
<feature type="domain" description="GGDEF" evidence="2">
    <location>
        <begin position="232"/>
        <end position="356"/>
    </location>
</feature>
<name>A0A7R6P568_9GAMM</name>
<dbReference type="InterPro" id="IPR029787">
    <property type="entry name" value="Nucleotide_cyclase"/>
</dbReference>
<dbReference type="SMART" id="SM00267">
    <property type="entry name" value="GGDEF"/>
    <property type="match status" value="1"/>
</dbReference>
<dbReference type="AlphaFoldDB" id="A0A7R6P568"/>
<keyword evidence="4" id="KW-1185">Reference proteome</keyword>
<dbReference type="NCBIfam" id="TIGR00254">
    <property type="entry name" value="GGDEF"/>
    <property type="match status" value="1"/>
</dbReference>
<evidence type="ECO:0000259" key="1">
    <source>
        <dbReference type="PROSITE" id="PS50883"/>
    </source>
</evidence>
<dbReference type="Gene3D" id="3.30.70.270">
    <property type="match status" value="1"/>
</dbReference>
<dbReference type="SMART" id="SM00052">
    <property type="entry name" value="EAL"/>
    <property type="match status" value="1"/>
</dbReference>
<dbReference type="PROSITE" id="PS50887">
    <property type="entry name" value="GGDEF"/>
    <property type="match status" value="1"/>
</dbReference>
<accession>A0A7R6P568</accession>
<dbReference type="SUPFAM" id="SSF141868">
    <property type="entry name" value="EAL domain-like"/>
    <property type="match status" value="1"/>
</dbReference>
<dbReference type="InterPro" id="IPR001633">
    <property type="entry name" value="EAL_dom"/>
</dbReference>
<feature type="domain" description="EAL" evidence="1">
    <location>
        <begin position="369"/>
        <end position="612"/>
    </location>
</feature>
<dbReference type="CDD" id="cd01949">
    <property type="entry name" value="GGDEF"/>
    <property type="match status" value="1"/>
</dbReference>
<dbReference type="InterPro" id="IPR000160">
    <property type="entry name" value="GGDEF_dom"/>
</dbReference>
<evidence type="ECO:0000313" key="3">
    <source>
        <dbReference type="EMBL" id="BBB27409.1"/>
    </source>
</evidence>
<dbReference type="Pfam" id="PF01590">
    <property type="entry name" value="GAF"/>
    <property type="match status" value="1"/>
</dbReference>
<dbReference type="KEGG" id="ajp:AMJAP_2823"/>
<dbReference type="CDD" id="cd01948">
    <property type="entry name" value="EAL"/>
    <property type="match status" value="1"/>
</dbReference>
<dbReference type="RefSeq" id="WP_236588729.1">
    <property type="nucleotide sequence ID" value="NZ_AP014545.1"/>
</dbReference>
<dbReference type="PROSITE" id="PS50883">
    <property type="entry name" value="EAL"/>
    <property type="match status" value="1"/>
</dbReference>
<dbReference type="Proteomes" id="UP000595663">
    <property type="component" value="Chromosome"/>
</dbReference>